<proteinExistence type="predicted"/>
<dbReference type="Pfam" id="PF09391">
    <property type="entry name" value="DUF2000"/>
    <property type="match status" value="1"/>
</dbReference>
<evidence type="ECO:0000313" key="1">
    <source>
        <dbReference type="EMBL" id="MBM9617320.1"/>
    </source>
</evidence>
<dbReference type="InterPro" id="IPR018988">
    <property type="entry name" value="DUF2000"/>
</dbReference>
<protein>
    <submittedName>
        <fullName evidence="1">DUF2000 domain-containing protein</fullName>
    </submittedName>
</protein>
<keyword evidence="2" id="KW-1185">Reference proteome</keyword>
<dbReference type="EMBL" id="JAFEJA010000001">
    <property type="protein sequence ID" value="MBM9617320.1"/>
    <property type="molecule type" value="Genomic_DNA"/>
</dbReference>
<accession>A0ABS2UI71</accession>
<dbReference type="Proteomes" id="UP000664109">
    <property type="component" value="Unassembled WGS sequence"/>
</dbReference>
<comment type="caution">
    <text evidence="1">The sequence shown here is derived from an EMBL/GenBank/DDBJ whole genome shotgun (WGS) entry which is preliminary data.</text>
</comment>
<organism evidence="1 2">
    <name type="scientific">Streptomyces zhihengii</name>
    <dbReference type="NCBI Taxonomy" id="1818004"/>
    <lineage>
        <taxon>Bacteria</taxon>
        <taxon>Bacillati</taxon>
        <taxon>Actinomycetota</taxon>
        <taxon>Actinomycetes</taxon>
        <taxon>Kitasatosporales</taxon>
        <taxon>Streptomycetaceae</taxon>
        <taxon>Streptomyces</taxon>
    </lineage>
</organism>
<gene>
    <name evidence="1" type="ORF">JE024_00960</name>
</gene>
<reference evidence="1 2" key="1">
    <citation type="journal article" date="2016" name="Arch. Microbiol.">
        <title>Streptomyces zhihengii sp. nov., isolated from rhizospheric soil of Psammosilene tunicoides.</title>
        <authorList>
            <person name="Huang M.J."/>
            <person name="Fei J.J."/>
            <person name="Salam N."/>
            <person name="Kim C.J."/>
            <person name="Hozzein W.N."/>
            <person name="Xiao M."/>
            <person name="Huang H.Q."/>
            <person name="Li W.J."/>
        </authorList>
    </citation>
    <scope>NUCLEOTIDE SEQUENCE [LARGE SCALE GENOMIC DNA]</scope>
    <source>
        <strain evidence="1 2">YIM T102</strain>
    </source>
</reference>
<dbReference type="RefSeq" id="WP_205371730.1">
    <property type="nucleotide sequence ID" value="NZ_JAFEJA010000001.1"/>
</dbReference>
<sequence>MDTTTAGAAGAAENPPVRFDTKIAVLLRDDLETWQRLNVTAFLVSGLGTASPEVIGAPYEDADGTAYLPMFRQPVLVFEAGKETMTLAHARALSRSLTTAVFTSDLFGTGNDRDNRAAVRAVGRDALDLVGMAVHGPRNAVDKVLKGARMHP</sequence>
<evidence type="ECO:0000313" key="2">
    <source>
        <dbReference type="Proteomes" id="UP000664109"/>
    </source>
</evidence>
<name>A0ABS2UI71_9ACTN</name>
<dbReference type="InterPro" id="IPR023476">
    <property type="entry name" value="Pep_tRNA_hydro_II_dom_sf"/>
</dbReference>
<dbReference type="Gene3D" id="3.40.1490.10">
    <property type="entry name" value="Bit1"/>
    <property type="match status" value="1"/>
</dbReference>
<dbReference type="SUPFAM" id="SSF102462">
    <property type="entry name" value="Peptidyl-tRNA hydrolase II"/>
    <property type="match status" value="1"/>
</dbReference>